<evidence type="ECO:0000256" key="1">
    <source>
        <dbReference type="ARBA" id="ARBA00004442"/>
    </source>
</evidence>
<evidence type="ECO:0000313" key="9">
    <source>
        <dbReference type="EMBL" id="TDQ33264.1"/>
    </source>
</evidence>
<dbReference type="Gene3D" id="1.25.40.10">
    <property type="entry name" value="Tetratricopeptide repeat domain"/>
    <property type="match status" value="1"/>
</dbReference>
<dbReference type="InterPro" id="IPR033985">
    <property type="entry name" value="SusD-like_N"/>
</dbReference>
<dbReference type="Gene3D" id="1.25.40.390">
    <property type="match status" value="1"/>
</dbReference>
<dbReference type="Gene3D" id="1.10.3780.10">
    <property type="entry name" value="SusD-like"/>
    <property type="match status" value="1"/>
</dbReference>
<accession>A0A4R6TNW6</accession>
<evidence type="ECO:0000259" key="7">
    <source>
        <dbReference type="Pfam" id="PF07980"/>
    </source>
</evidence>
<keyword evidence="10" id="KW-1185">Reference proteome</keyword>
<comment type="similarity">
    <text evidence="2">Belongs to the SusD family.</text>
</comment>
<reference evidence="9 10" key="1">
    <citation type="submission" date="2019-03" db="EMBL/GenBank/DDBJ databases">
        <title>Genomic Encyclopedia of Archaeal and Bacterial Type Strains, Phase II (KMG-II): from individual species to whole genera.</title>
        <authorList>
            <person name="Goeker M."/>
        </authorList>
    </citation>
    <scope>NUCLEOTIDE SEQUENCE [LARGE SCALE GENOMIC DNA]</scope>
    <source>
        <strain evidence="9 10">DSM 18435</strain>
    </source>
</reference>
<keyword evidence="4" id="KW-0472">Membrane</keyword>
<dbReference type="Pfam" id="PF07980">
    <property type="entry name" value="SusD_RagB"/>
    <property type="match status" value="1"/>
</dbReference>
<dbReference type="CDD" id="cd08977">
    <property type="entry name" value="SusD"/>
    <property type="match status" value="1"/>
</dbReference>
<proteinExistence type="inferred from homology"/>
<gene>
    <name evidence="9" type="ORF">CLV82_1102</name>
</gene>
<feature type="signal peptide" evidence="6">
    <location>
        <begin position="1"/>
        <end position="19"/>
    </location>
</feature>
<evidence type="ECO:0000256" key="3">
    <source>
        <dbReference type="ARBA" id="ARBA00022729"/>
    </source>
</evidence>
<evidence type="ECO:0000256" key="4">
    <source>
        <dbReference type="ARBA" id="ARBA00023136"/>
    </source>
</evidence>
<dbReference type="InterPro" id="IPR012944">
    <property type="entry name" value="SusD_RagB_dom"/>
</dbReference>
<evidence type="ECO:0000256" key="2">
    <source>
        <dbReference type="ARBA" id="ARBA00006275"/>
    </source>
</evidence>
<dbReference type="SUPFAM" id="SSF48452">
    <property type="entry name" value="TPR-like"/>
    <property type="match status" value="1"/>
</dbReference>
<protein>
    <submittedName>
        <fullName evidence="9">Putative outer membrane starch-binding protein</fullName>
    </submittedName>
</protein>
<feature type="domain" description="SusD-like N-terminal" evidence="8">
    <location>
        <begin position="135"/>
        <end position="234"/>
    </location>
</feature>
<organism evidence="9 10">
    <name type="scientific">Zeaxanthinibacter enoshimensis</name>
    <dbReference type="NCBI Taxonomy" id="392009"/>
    <lineage>
        <taxon>Bacteria</taxon>
        <taxon>Pseudomonadati</taxon>
        <taxon>Bacteroidota</taxon>
        <taxon>Flavobacteriia</taxon>
        <taxon>Flavobacteriales</taxon>
        <taxon>Flavobacteriaceae</taxon>
        <taxon>Zeaxanthinibacter</taxon>
    </lineage>
</organism>
<comment type="subcellular location">
    <subcellularLocation>
        <location evidence="1">Cell outer membrane</location>
    </subcellularLocation>
</comment>
<dbReference type="InterPro" id="IPR011990">
    <property type="entry name" value="TPR-like_helical_dom_sf"/>
</dbReference>
<evidence type="ECO:0000259" key="8">
    <source>
        <dbReference type="Pfam" id="PF14322"/>
    </source>
</evidence>
<dbReference type="Pfam" id="PF14322">
    <property type="entry name" value="SusD-like_3"/>
    <property type="match status" value="1"/>
</dbReference>
<feature type="domain" description="RagB/SusD" evidence="7">
    <location>
        <begin position="370"/>
        <end position="536"/>
    </location>
</feature>
<name>A0A4R6TNW6_9FLAO</name>
<dbReference type="Proteomes" id="UP000295468">
    <property type="component" value="Unassembled WGS sequence"/>
</dbReference>
<comment type="caution">
    <text evidence="9">The sequence shown here is derived from an EMBL/GenBank/DDBJ whole genome shotgun (WGS) entry which is preliminary data.</text>
</comment>
<sequence>MKKYTLLLGGLLLLFGINACTSDLDQTPIDPDLFTEVDVYKNAQEAKGALAKLYAGLALTGQQGPAGQADISGVDEGFSQFSRMLFNLNELTTDHAVVGWGDPGLPNLHAMNWGAGNDFTTAMYFRLSQVVSFSNSFISNAAVLSDDAEVAAYIAEARFIRAYAYYNLMDLFANVPLVTEITTALPEQSNREEIFAFIESELQGIESDLKSPGSNEYGRVDQAAAWALLSRLYLNAEEFVGQNRYADVITNADKVINSSYSINTNDGNGNGSAYDELFLADNDTNGAQNEFLFVLTFDGINQQTFGGTTFLTHAPLGGDMDPVLFGVNGGWSGYRTTKGFVDQFDYAVTERDGNNHPVAWNDARAQFFTEGQNYEIETIANTFEDGYALAKFKNVDINGQQGSDTSGDFADIDLPLIRLAEVYLNYAEAVARGAGGDMAKATSLVNELRTRAGAPTITSADIDPDFVLAERSRELHWEGLRRTDLIRFNLFTTGSYLWPFKGGAQNGRAVESFRKIFPLPENVLLINTNLTQNEGY</sequence>
<evidence type="ECO:0000256" key="5">
    <source>
        <dbReference type="ARBA" id="ARBA00023237"/>
    </source>
</evidence>
<dbReference type="RefSeq" id="WP_133643265.1">
    <property type="nucleotide sequence ID" value="NZ_SNYI01000001.1"/>
</dbReference>
<keyword evidence="3 6" id="KW-0732">Signal</keyword>
<keyword evidence="5" id="KW-0998">Cell outer membrane</keyword>
<dbReference type="OrthoDB" id="5694214at2"/>
<evidence type="ECO:0000256" key="6">
    <source>
        <dbReference type="SAM" id="SignalP"/>
    </source>
</evidence>
<dbReference type="GO" id="GO:0009279">
    <property type="term" value="C:cell outer membrane"/>
    <property type="evidence" value="ECO:0007669"/>
    <property type="project" value="UniProtKB-SubCell"/>
</dbReference>
<dbReference type="EMBL" id="SNYI01000001">
    <property type="protein sequence ID" value="TDQ33264.1"/>
    <property type="molecule type" value="Genomic_DNA"/>
</dbReference>
<dbReference type="AlphaFoldDB" id="A0A4R6TNW6"/>
<evidence type="ECO:0000313" key="10">
    <source>
        <dbReference type="Proteomes" id="UP000295468"/>
    </source>
</evidence>
<feature type="chain" id="PRO_5020323224" evidence="6">
    <location>
        <begin position="20"/>
        <end position="536"/>
    </location>
</feature>